<protein>
    <submittedName>
        <fullName evidence="1">Uncharacterized protein</fullName>
    </submittedName>
</protein>
<reference evidence="1 2" key="1">
    <citation type="submission" date="2016-12" db="EMBL/GenBank/DDBJ databases">
        <title>The genome of dimorphic prosthecate Glycocaulis alkaliphilus 6b-8t, isolated from crude oil dictates its adaptability in petroleum environments.</title>
        <authorList>
            <person name="Wu X.-L."/>
            <person name="Geng S."/>
        </authorList>
    </citation>
    <scope>NUCLEOTIDE SEQUENCE [LARGE SCALE GENOMIC DNA]</scope>
    <source>
        <strain evidence="1 2">6B-8</strain>
    </source>
</reference>
<dbReference type="AlphaFoldDB" id="A0A3T0E8K4"/>
<sequence length="47" mass="5371">MDDLTAWIVLGFMLAFGIGVAVFYGEQARQLKNELRRQREEREGKAG</sequence>
<dbReference type="KEGG" id="gak:X907_1185"/>
<dbReference type="RefSeq" id="WP_170175478.1">
    <property type="nucleotide sequence ID" value="NZ_BMFB01000005.1"/>
</dbReference>
<evidence type="ECO:0000313" key="2">
    <source>
        <dbReference type="Proteomes" id="UP000286954"/>
    </source>
</evidence>
<accession>A0A3T0E8K4</accession>
<keyword evidence="2" id="KW-1185">Reference proteome</keyword>
<organism evidence="1 2">
    <name type="scientific">Glycocaulis alkaliphilus</name>
    <dbReference type="NCBI Taxonomy" id="1434191"/>
    <lineage>
        <taxon>Bacteria</taxon>
        <taxon>Pseudomonadati</taxon>
        <taxon>Pseudomonadota</taxon>
        <taxon>Alphaproteobacteria</taxon>
        <taxon>Maricaulales</taxon>
        <taxon>Maricaulaceae</taxon>
        <taxon>Glycocaulis</taxon>
    </lineage>
</organism>
<dbReference type="EMBL" id="CP018911">
    <property type="protein sequence ID" value="AZU03723.1"/>
    <property type="molecule type" value="Genomic_DNA"/>
</dbReference>
<evidence type="ECO:0000313" key="1">
    <source>
        <dbReference type="EMBL" id="AZU03723.1"/>
    </source>
</evidence>
<proteinExistence type="predicted"/>
<gene>
    <name evidence="1" type="ORF">X907_1185</name>
</gene>
<name>A0A3T0E8K4_9PROT</name>
<dbReference type="Proteomes" id="UP000286954">
    <property type="component" value="Chromosome"/>
</dbReference>